<evidence type="ECO:0000313" key="7">
    <source>
        <dbReference type="Proteomes" id="UP000311713"/>
    </source>
</evidence>
<keyword evidence="2 5" id="KW-0732">Signal</keyword>
<protein>
    <submittedName>
        <fullName evidence="6">Aminopeptidase</fullName>
    </submittedName>
</protein>
<keyword evidence="3" id="KW-0378">Hydrolase</keyword>
<dbReference type="GO" id="GO:0006508">
    <property type="term" value="P:proteolysis"/>
    <property type="evidence" value="ECO:0007669"/>
    <property type="project" value="UniProtKB-KW"/>
</dbReference>
<evidence type="ECO:0000313" key="6">
    <source>
        <dbReference type="EMBL" id="TNM30690.1"/>
    </source>
</evidence>
<dbReference type="RefSeq" id="WP_139644271.1">
    <property type="nucleotide sequence ID" value="NZ_BAAAZS010000015.1"/>
</dbReference>
<feature type="chain" id="PRO_5038534210" evidence="5">
    <location>
        <begin position="23"/>
        <end position="469"/>
    </location>
</feature>
<dbReference type="PANTHER" id="PTHR11010">
    <property type="entry name" value="PROTEASE S28 PRO-X CARBOXYPEPTIDASE-RELATED"/>
    <property type="match status" value="1"/>
</dbReference>
<dbReference type="InterPro" id="IPR029058">
    <property type="entry name" value="AB_hydrolase_fold"/>
</dbReference>
<organism evidence="6 7">
    <name type="scientific">Streptomyces sedi</name>
    <dbReference type="NCBI Taxonomy" id="555059"/>
    <lineage>
        <taxon>Bacteria</taxon>
        <taxon>Bacillati</taxon>
        <taxon>Actinomycetota</taxon>
        <taxon>Actinomycetes</taxon>
        <taxon>Kitasatosporales</taxon>
        <taxon>Streptomycetaceae</taxon>
        <taxon>Streptomyces</taxon>
    </lineage>
</organism>
<dbReference type="EMBL" id="VDGT01000007">
    <property type="protein sequence ID" value="TNM30690.1"/>
    <property type="molecule type" value="Genomic_DNA"/>
</dbReference>
<accession>A0A5C4V4B1</accession>
<evidence type="ECO:0000256" key="3">
    <source>
        <dbReference type="ARBA" id="ARBA00022801"/>
    </source>
</evidence>
<dbReference type="AlphaFoldDB" id="A0A5C4V4B1"/>
<dbReference type="Pfam" id="PF05576">
    <property type="entry name" value="Peptidase_S37"/>
    <property type="match status" value="1"/>
</dbReference>
<dbReference type="OrthoDB" id="3979391at2"/>
<feature type="region of interest" description="Disordered" evidence="4">
    <location>
        <begin position="439"/>
        <end position="469"/>
    </location>
</feature>
<dbReference type="GO" id="GO:0008239">
    <property type="term" value="F:dipeptidyl-peptidase activity"/>
    <property type="evidence" value="ECO:0007669"/>
    <property type="project" value="TreeGrafter"/>
</dbReference>
<dbReference type="SUPFAM" id="SSF53474">
    <property type="entry name" value="alpha/beta-Hydrolases"/>
    <property type="match status" value="1"/>
</dbReference>
<dbReference type="GO" id="GO:0004177">
    <property type="term" value="F:aminopeptidase activity"/>
    <property type="evidence" value="ECO:0007669"/>
    <property type="project" value="UniProtKB-KW"/>
</dbReference>
<evidence type="ECO:0000256" key="4">
    <source>
        <dbReference type="SAM" id="MobiDB-lite"/>
    </source>
</evidence>
<reference evidence="6 7" key="1">
    <citation type="submission" date="2019-06" db="EMBL/GenBank/DDBJ databases">
        <title>Draft genome of Streptomyces sedi sp. JCM16909.</title>
        <authorList>
            <person name="Klykleung N."/>
            <person name="Tanasupawat S."/>
            <person name="Kudo T."/>
            <person name="Yuki M."/>
            <person name="Ohkuma M."/>
        </authorList>
    </citation>
    <scope>NUCLEOTIDE SEQUENCE [LARGE SCALE GENOMIC DNA]</scope>
    <source>
        <strain evidence="6 7">JCM 16909</strain>
    </source>
</reference>
<keyword evidence="6" id="KW-0031">Aminopeptidase</keyword>
<keyword evidence="7" id="KW-1185">Reference proteome</keyword>
<proteinExistence type="predicted"/>
<sequence>MRRTTGWLASAAVLAGATTAWGAVASAAQAQDQDIAERIAAIPGMTLIEEKPAENGDRFLLLSFEQPLDHRRPGLGSFDQRISVLHTDEDRPTVFHTNGYWLNPEPAYSEPTQLLDANEVGLEHRFFGESVPEGGDWSTLDIYQAASDQHRVHEALAEIYDRNWISTGRSKGGMTAAFYRYHYPDDMDGTVAYVAPSNTDREDTGPYDEALATVGTAECRSALEAVEREVLLRREEMVPLHEEWAEEVGATFTTVGGAEQSFEVGPLNLRWTFWQYYGTEEDCAAVPEPTASTQELYDYVDAMVGWGADHELTAMAPYYYQAATQLGNPLFSTAHIDDLLEYPELKYSAAFVPPEVELPAFDDRPMTWVDGWATHMGTELLFVNGGADPWAGKPFHADSEDRRAHTLVAPGANHGADISQLTEEDRALAVESVRAWAGLPADTRSPAAAGGSTYDPALDHPAPHALPRP</sequence>
<keyword evidence="1" id="KW-0645">Protease</keyword>
<dbReference type="Gene3D" id="3.40.50.1820">
    <property type="entry name" value="alpha/beta hydrolase"/>
    <property type="match status" value="2"/>
</dbReference>
<evidence type="ECO:0000256" key="1">
    <source>
        <dbReference type="ARBA" id="ARBA00022670"/>
    </source>
</evidence>
<dbReference type="InterPro" id="IPR008761">
    <property type="entry name" value="Peptidase_S37"/>
</dbReference>
<feature type="signal peptide" evidence="5">
    <location>
        <begin position="1"/>
        <end position="22"/>
    </location>
</feature>
<gene>
    <name evidence="6" type="ORF">FH715_11920</name>
</gene>
<comment type="caution">
    <text evidence="6">The sequence shown here is derived from an EMBL/GenBank/DDBJ whole genome shotgun (WGS) entry which is preliminary data.</text>
</comment>
<evidence type="ECO:0000256" key="5">
    <source>
        <dbReference type="SAM" id="SignalP"/>
    </source>
</evidence>
<name>A0A5C4V4B1_9ACTN</name>
<dbReference type="PANTHER" id="PTHR11010:SF38">
    <property type="entry name" value="LYSOSOMAL PRO-X CARBOXYPEPTIDASE"/>
    <property type="match status" value="1"/>
</dbReference>
<evidence type="ECO:0000256" key="2">
    <source>
        <dbReference type="ARBA" id="ARBA00022729"/>
    </source>
</evidence>
<dbReference type="Proteomes" id="UP000311713">
    <property type="component" value="Unassembled WGS sequence"/>
</dbReference>